<organism evidence="1 2">
    <name type="scientific">Vibrio harveyi</name>
    <name type="common">Beneckea harveyi</name>
    <dbReference type="NCBI Taxonomy" id="669"/>
    <lineage>
        <taxon>Bacteria</taxon>
        <taxon>Pseudomonadati</taxon>
        <taxon>Pseudomonadota</taxon>
        <taxon>Gammaproteobacteria</taxon>
        <taxon>Vibrionales</taxon>
        <taxon>Vibrionaceae</taxon>
        <taxon>Vibrio</taxon>
    </lineage>
</organism>
<evidence type="ECO:0000313" key="2">
    <source>
        <dbReference type="Proteomes" id="UP000008367"/>
    </source>
</evidence>
<dbReference type="AlphaFoldDB" id="A0A454CU05"/>
<proteinExistence type="predicted"/>
<name>A0A454CU05_VIBHA</name>
<accession>A0A454CU05</accession>
<protein>
    <submittedName>
        <fullName evidence="1">Uncharacterized protein</fullName>
    </submittedName>
</protein>
<dbReference type="EMBL" id="AJSR01001890">
    <property type="protein sequence ID" value="EKM29882.1"/>
    <property type="molecule type" value="Genomic_DNA"/>
</dbReference>
<gene>
    <name evidence="1" type="ORF">VCHENC02_4336B</name>
</gene>
<evidence type="ECO:0000313" key="1">
    <source>
        <dbReference type="EMBL" id="EKM29882.1"/>
    </source>
</evidence>
<reference evidence="1 2" key="1">
    <citation type="submission" date="2012-10" db="EMBL/GenBank/DDBJ databases">
        <title>Genome sequence of Vibrio Cholerae HENC-02.</title>
        <authorList>
            <person name="Eppinger M."/>
            <person name="Hasan N.A."/>
            <person name="Sengamalay N."/>
            <person name="Hine E."/>
            <person name="Su Q."/>
            <person name="Daugherty S.C."/>
            <person name="Young S."/>
            <person name="Sadzewicz L."/>
            <person name="Tallon L."/>
            <person name="Cebula T.A."/>
            <person name="Ravel J."/>
            <person name="Colwell R.R."/>
        </authorList>
    </citation>
    <scope>NUCLEOTIDE SEQUENCE [LARGE SCALE GENOMIC DNA]</scope>
    <source>
        <strain evidence="1 2">HENC-02</strain>
    </source>
</reference>
<comment type="caution">
    <text evidence="1">The sequence shown here is derived from an EMBL/GenBank/DDBJ whole genome shotgun (WGS) entry which is preliminary data.</text>
</comment>
<dbReference type="Proteomes" id="UP000008367">
    <property type="component" value="Unassembled WGS sequence"/>
</dbReference>
<feature type="non-terminal residue" evidence="1">
    <location>
        <position position="1"/>
    </location>
</feature>
<sequence>VINFYEIKRIIKAQRDFAVHPERPAR</sequence>